<evidence type="ECO:0000313" key="3">
    <source>
        <dbReference type="EMBL" id="XBS53354.1"/>
    </source>
</evidence>
<name>A0AAU7PMD5_9FIRM</name>
<dbReference type="PROSITE" id="PS51257">
    <property type="entry name" value="PROKAR_LIPOPROTEIN"/>
    <property type="match status" value="1"/>
</dbReference>
<evidence type="ECO:0000256" key="2">
    <source>
        <dbReference type="SAM" id="SignalP"/>
    </source>
</evidence>
<accession>A0AAU7PMD5</accession>
<proteinExistence type="predicted"/>
<feature type="signal peptide" evidence="2">
    <location>
        <begin position="1"/>
        <end position="19"/>
    </location>
</feature>
<evidence type="ECO:0000256" key="1">
    <source>
        <dbReference type="SAM" id="MobiDB-lite"/>
    </source>
</evidence>
<gene>
    <name evidence="3" type="ORF">ABFV83_16255</name>
</gene>
<protein>
    <submittedName>
        <fullName evidence="3">Uncharacterized protein</fullName>
    </submittedName>
</protein>
<feature type="compositionally biased region" description="Acidic residues" evidence="1">
    <location>
        <begin position="50"/>
        <end position="61"/>
    </location>
</feature>
<keyword evidence="2" id="KW-0732">Signal</keyword>
<dbReference type="EMBL" id="CP157940">
    <property type="protein sequence ID" value="XBS53354.1"/>
    <property type="molecule type" value="Genomic_DNA"/>
</dbReference>
<dbReference type="RefSeq" id="WP_349945297.1">
    <property type="nucleotide sequence ID" value="NZ_CP157940.1"/>
</dbReference>
<dbReference type="AlphaFoldDB" id="A0AAU7PMD5"/>
<feature type="region of interest" description="Disordered" evidence="1">
    <location>
        <begin position="26"/>
        <end position="90"/>
    </location>
</feature>
<feature type="chain" id="PRO_5043313654" evidence="2">
    <location>
        <begin position="20"/>
        <end position="210"/>
    </location>
</feature>
<reference evidence="3" key="1">
    <citation type="submission" date="2024-06" db="EMBL/GenBank/DDBJ databases">
        <title>Lacrimispora cavernae sp. nov., a novel anaerobe isolated from bat guano pile inside a cave.</title>
        <authorList>
            <person name="Miller S.L."/>
            <person name="Lu N."/>
            <person name="King J."/>
            <person name="Sankaranarayanan K."/>
            <person name="Lawson P.A."/>
        </authorList>
    </citation>
    <scope>NUCLEOTIDE SEQUENCE</scope>
    <source>
        <strain evidence="3">BS-2</strain>
    </source>
</reference>
<sequence length="210" mass="23243">MRHSFGIILLLLMVNLALAGCGKNADTVPGPSLPQGDRTDSGQYGTSDSEQNESESAEDFDINSYPSDSFEPATEQFQESEAGSLKDYPADSTNNTGFDIDLTKLSSTMVFSEVYNIMISPEEYVGKTIKAQGMFQVYQDSKNKNFYALIIADATACCQQGLELIWNGDHTYPDDYPEEESDIEITGVFQSYVEEGNTYYYVLVNDVKAV</sequence>
<organism evidence="3">
    <name type="scientific">Lacrimispora sp. BS-2</name>
    <dbReference type="NCBI Taxonomy" id="3151850"/>
    <lineage>
        <taxon>Bacteria</taxon>
        <taxon>Bacillati</taxon>
        <taxon>Bacillota</taxon>
        <taxon>Clostridia</taxon>
        <taxon>Lachnospirales</taxon>
        <taxon>Lachnospiraceae</taxon>
        <taxon>Lacrimispora</taxon>
    </lineage>
</organism>